<dbReference type="Pfam" id="PF09524">
    <property type="entry name" value="Phg_2220_C"/>
    <property type="match status" value="1"/>
</dbReference>
<accession>A0A515CSJ7</accession>
<reference evidence="2 4" key="1">
    <citation type="submission" date="2018-11" db="EMBL/GenBank/DDBJ databases">
        <title>The first complete genome of Serratia liquefaciens isolated from metalophyte plant revel distinctness adaptive mechanisms in an extreme habitat.</title>
        <authorList>
            <person name="Caneschi W.L."/>
            <person name="Sanchez A.B."/>
            <person name="Felestrino E.B."/>
            <person name="Assis R.A.B."/>
            <person name="Lemes C.G.C."/>
            <person name="Cordeiro I.F."/>
            <person name="Fonseca N.P."/>
            <person name="Villa M."/>
            <person name="Vieira I.T."/>
            <person name="Moraes L.A."/>
            <person name="Kamino L.H.Y."/>
            <person name="do Carmo F."/>
            <person name="Garcia C.M."/>
            <person name="Almeida N.F."/>
            <person name="Silva R.S."/>
            <person name="Ferro J.A."/>
            <person name="Ferro M.I.T."/>
            <person name="Varani A.M."/>
            <person name="Ferreira R.M."/>
            <person name="dos Santos V.L."/>
            <person name="Silva U.C."/>
            <person name="Setubal J.C."/>
            <person name="Moreira L.M."/>
        </authorList>
    </citation>
    <scope>NUCLEOTIDE SEQUENCE [LARGE SCALE GENOMIC DNA]</scope>
    <source>
        <strain evidence="2 4">FG3</strain>
    </source>
</reference>
<organism evidence="2 4">
    <name type="scientific">Serratia liquefaciens</name>
    <dbReference type="NCBI Taxonomy" id="614"/>
    <lineage>
        <taxon>Bacteria</taxon>
        <taxon>Pseudomonadati</taxon>
        <taxon>Pseudomonadota</taxon>
        <taxon>Gammaproteobacteria</taxon>
        <taxon>Enterobacterales</taxon>
        <taxon>Yersiniaceae</taxon>
        <taxon>Serratia</taxon>
    </lineage>
</organism>
<evidence type="ECO:0000313" key="4">
    <source>
        <dbReference type="Proteomes" id="UP000317572"/>
    </source>
</evidence>
<evidence type="ECO:0000259" key="1">
    <source>
        <dbReference type="Pfam" id="PF09524"/>
    </source>
</evidence>
<gene>
    <name evidence="2" type="ORF">EGO53_04915</name>
    <name evidence="3" type="ORF">EGO53_20340</name>
</gene>
<protein>
    <recommendedName>
        <fullName evidence="1">Phage conserved hypothetical protein C-terminal domain-containing protein</fullName>
    </recommendedName>
</protein>
<feature type="domain" description="Phage conserved hypothetical protein C-terminal" evidence="1">
    <location>
        <begin position="195"/>
        <end position="266"/>
    </location>
</feature>
<dbReference type="RefSeq" id="WP_142814796.1">
    <property type="nucleotide sequence ID" value="NZ_CP033893.1"/>
</dbReference>
<dbReference type="Proteomes" id="UP000317572">
    <property type="component" value="Chromosome"/>
</dbReference>
<proteinExistence type="predicted"/>
<dbReference type="InterPro" id="IPR011741">
    <property type="entry name" value="Phg_2220_C"/>
</dbReference>
<dbReference type="AlphaFoldDB" id="A0A515CSJ7"/>
<evidence type="ECO:0000313" key="2">
    <source>
        <dbReference type="EMBL" id="QDL31164.1"/>
    </source>
</evidence>
<sequence length="363" mass="40907">MSRIFEVVQAMSGQKNCIIIPTPYLDFFAGDQQPHTLGAILNQLVFWSGKSDLSDGWFYKEHSELASEIRGVSAYQVQRLVKKISERWLPGIVEITQRQVNGTKKTHYRVDGDALIAAIFPTELGSVESQNRKCEVAEPVVRNRITHPVESQNQSCEVAEPILYTDHHTDHHKQIQNPCQSDEPTDEIISPDELVLAHFNRTTNSDYKAGKTTMGYIRGRLAEDYTAADLILIVDYLTAKWLNDSKMSDYLRPKTLFGPENCAEYFEKAKKWRESGRPACVDGKWLKPGQSADAGDHSERDAAYLRFLGRKLQKKNPSALEEMVRGEASKAGVRASRNADYAVSTWNRIWADCAQRLNGGKAA</sequence>
<name>A0A515CSJ7_SERLI</name>
<dbReference type="EMBL" id="CP033893">
    <property type="protein sequence ID" value="QDL31164.1"/>
    <property type="molecule type" value="Genomic_DNA"/>
</dbReference>
<dbReference type="EMBL" id="CP033893">
    <property type="protein sequence ID" value="QDL33999.1"/>
    <property type="molecule type" value="Genomic_DNA"/>
</dbReference>
<evidence type="ECO:0000313" key="3">
    <source>
        <dbReference type="EMBL" id="QDL33999.1"/>
    </source>
</evidence>